<protein>
    <submittedName>
        <fullName evidence="4">Enolase-like protein</fullName>
    </submittedName>
</protein>
<dbReference type="PANTHER" id="PTHR48080">
    <property type="entry name" value="D-GALACTONATE DEHYDRATASE-RELATED"/>
    <property type="match status" value="1"/>
</dbReference>
<evidence type="ECO:0000313" key="4">
    <source>
        <dbReference type="EMBL" id="TDX15016.1"/>
    </source>
</evidence>
<dbReference type="Proteomes" id="UP000294817">
    <property type="component" value="Unassembled WGS sequence"/>
</dbReference>
<evidence type="ECO:0000313" key="5">
    <source>
        <dbReference type="Proteomes" id="UP000294817"/>
    </source>
</evidence>
<dbReference type="InterPro" id="IPR034593">
    <property type="entry name" value="DgoD-like"/>
</dbReference>
<dbReference type="Gene3D" id="3.20.20.120">
    <property type="entry name" value="Enolase-like C-terminal domain"/>
    <property type="match status" value="1"/>
</dbReference>
<comment type="similarity">
    <text evidence="1">Belongs to the mandelate racemase/muconate lactonizing enzyme family.</text>
</comment>
<comment type="caution">
    <text evidence="4">The sequence shown here is derived from an EMBL/GenBank/DDBJ whole genome shotgun (WGS) entry which is preliminary data.</text>
</comment>
<dbReference type="InterPro" id="IPR029065">
    <property type="entry name" value="Enolase_C-like"/>
</dbReference>
<accession>A0A4R8ERZ9</accession>
<organism evidence="4 5">
    <name type="scientific">Petrotoga sibirica</name>
    <dbReference type="NCBI Taxonomy" id="156202"/>
    <lineage>
        <taxon>Bacteria</taxon>
        <taxon>Thermotogati</taxon>
        <taxon>Thermotogota</taxon>
        <taxon>Thermotogae</taxon>
        <taxon>Petrotogales</taxon>
        <taxon>Petrotogaceae</taxon>
        <taxon>Petrotoga</taxon>
    </lineage>
</organism>
<keyword evidence="5" id="KW-1185">Reference proteome</keyword>
<dbReference type="GO" id="GO:0046872">
    <property type="term" value="F:metal ion binding"/>
    <property type="evidence" value="ECO:0007669"/>
    <property type="project" value="UniProtKB-KW"/>
</dbReference>
<evidence type="ECO:0000259" key="3">
    <source>
        <dbReference type="Pfam" id="PF13378"/>
    </source>
</evidence>
<sequence>MKERKRDVYYWQERTILKNLNIEWQEHAMFKFIDKQGIQGVGAATPNYYFGETFKTTMAILEMIRDLFEMEDDIENIPNIEEKINEKIKRDNSSKTAVFLAIFDYLTSKYNYDPTKLLFPNKKSISQESLFRIFWKKGINIFNLLPEIQNDGEIIKIEFLEKPSLSELEKTMKLFKSKKLWIDLKGLFSQHEIRHILKLLKHSEILALEQPTPKYKENTLGNLHIPYPIFWDESIEQPEDIIRVSNIATGIVLDITKVGGLTNLKKHYDLANTLNLETVISTRIEHPINLNWSNKIKNAFDIIDLNIDHYIANS</sequence>
<proteinExistence type="inferred from homology"/>
<dbReference type="EMBL" id="SODZ01000008">
    <property type="protein sequence ID" value="TDX15016.1"/>
    <property type="molecule type" value="Genomic_DNA"/>
</dbReference>
<dbReference type="Gene3D" id="3.30.390.10">
    <property type="entry name" value="Enolase-like, N-terminal domain"/>
    <property type="match status" value="1"/>
</dbReference>
<gene>
    <name evidence="4" type="ORF">C8D74_10851</name>
</gene>
<dbReference type="RefSeq" id="WP_103877019.1">
    <property type="nucleotide sequence ID" value="NZ_SODZ01000008.1"/>
</dbReference>
<name>A0A4R8ERZ9_9BACT</name>
<evidence type="ECO:0000256" key="2">
    <source>
        <dbReference type="ARBA" id="ARBA00022723"/>
    </source>
</evidence>
<evidence type="ECO:0000256" key="1">
    <source>
        <dbReference type="ARBA" id="ARBA00008031"/>
    </source>
</evidence>
<dbReference type="Pfam" id="PF13378">
    <property type="entry name" value="MR_MLE_C"/>
    <property type="match status" value="1"/>
</dbReference>
<dbReference type="SUPFAM" id="SSF51604">
    <property type="entry name" value="Enolase C-terminal domain-like"/>
    <property type="match status" value="1"/>
</dbReference>
<reference evidence="4 5" key="1">
    <citation type="submission" date="2019-03" db="EMBL/GenBank/DDBJ databases">
        <title>Genomic Encyclopedia of Type Strains, Phase IV (KMG-IV): sequencing the most valuable type-strain genomes for metagenomic binning, comparative biology and taxonomic classification.</title>
        <authorList>
            <person name="Goeker M."/>
        </authorList>
    </citation>
    <scope>NUCLEOTIDE SEQUENCE [LARGE SCALE GENOMIC DNA]</scope>
    <source>
        <strain evidence="4 5">DSM 13575</strain>
    </source>
</reference>
<keyword evidence="2" id="KW-0479">Metal-binding</keyword>
<dbReference type="PANTHER" id="PTHR48080:SF3">
    <property type="entry name" value="ENOLASE SUPERFAMILY MEMBER DDB_G0284701"/>
    <property type="match status" value="1"/>
</dbReference>
<feature type="domain" description="Enolase C-terminal" evidence="3">
    <location>
        <begin position="175"/>
        <end position="288"/>
    </location>
</feature>
<dbReference type="InterPro" id="IPR029017">
    <property type="entry name" value="Enolase-like_N"/>
</dbReference>
<dbReference type="InterPro" id="IPR036849">
    <property type="entry name" value="Enolase-like_C_sf"/>
</dbReference>
<dbReference type="AlphaFoldDB" id="A0A4R8ERZ9"/>